<feature type="compositionally biased region" description="Pro residues" evidence="1">
    <location>
        <begin position="1117"/>
        <end position="1130"/>
    </location>
</feature>
<evidence type="ECO:0000313" key="3">
    <source>
        <dbReference type="Proteomes" id="UP001189429"/>
    </source>
</evidence>
<keyword evidence="3" id="KW-1185">Reference proteome</keyword>
<feature type="region of interest" description="Disordered" evidence="1">
    <location>
        <begin position="1735"/>
        <end position="1785"/>
    </location>
</feature>
<protein>
    <submittedName>
        <fullName evidence="2">Uncharacterized protein</fullName>
    </submittedName>
</protein>
<organism evidence="2 3">
    <name type="scientific">Prorocentrum cordatum</name>
    <dbReference type="NCBI Taxonomy" id="2364126"/>
    <lineage>
        <taxon>Eukaryota</taxon>
        <taxon>Sar</taxon>
        <taxon>Alveolata</taxon>
        <taxon>Dinophyceae</taxon>
        <taxon>Prorocentrales</taxon>
        <taxon>Prorocentraceae</taxon>
        <taxon>Prorocentrum</taxon>
    </lineage>
</organism>
<feature type="compositionally biased region" description="Basic and acidic residues" evidence="1">
    <location>
        <begin position="1025"/>
        <end position="1040"/>
    </location>
</feature>
<evidence type="ECO:0000313" key="2">
    <source>
        <dbReference type="EMBL" id="CAK0829876.1"/>
    </source>
</evidence>
<feature type="compositionally biased region" description="Polar residues" evidence="1">
    <location>
        <begin position="1002"/>
        <end position="1011"/>
    </location>
</feature>
<reference evidence="2" key="1">
    <citation type="submission" date="2023-10" db="EMBL/GenBank/DDBJ databases">
        <authorList>
            <person name="Chen Y."/>
            <person name="Shah S."/>
            <person name="Dougan E. K."/>
            <person name="Thang M."/>
            <person name="Chan C."/>
        </authorList>
    </citation>
    <scope>NUCLEOTIDE SEQUENCE [LARGE SCALE GENOMIC DNA]</scope>
</reference>
<feature type="compositionally biased region" description="Gly residues" evidence="1">
    <location>
        <begin position="1650"/>
        <end position="1663"/>
    </location>
</feature>
<accession>A0ABN9SD12</accession>
<feature type="compositionally biased region" description="Polar residues" evidence="1">
    <location>
        <begin position="902"/>
        <end position="923"/>
    </location>
</feature>
<gene>
    <name evidence="2" type="ORF">PCOR1329_LOCUS28675</name>
</gene>
<feature type="region of interest" description="Disordered" evidence="1">
    <location>
        <begin position="1467"/>
        <end position="1568"/>
    </location>
</feature>
<feature type="compositionally biased region" description="Low complexity" evidence="1">
    <location>
        <begin position="1633"/>
        <end position="1643"/>
    </location>
</feature>
<feature type="region of interest" description="Disordered" evidence="1">
    <location>
        <begin position="1001"/>
        <end position="1047"/>
    </location>
</feature>
<feature type="region of interest" description="Disordered" evidence="1">
    <location>
        <begin position="1376"/>
        <end position="1437"/>
    </location>
</feature>
<feature type="compositionally biased region" description="Low complexity" evidence="1">
    <location>
        <begin position="1396"/>
        <end position="1430"/>
    </location>
</feature>
<feature type="region of interest" description="Disordered" evidence="1">
    <location>
        <begin position="1603"/>
        <end position="1721"/>
    </location>
</feature>
<feature type="compositionally biased region" description="Low complexity" evidence="1">
    <location>
        <begin position="1467"/>
        <end position="1514"/>
    </location>
</feature>
<proteinExistence type="predicted"/>
<feature type="compositionally biased region" description="Low complexity" evidence="1">
    <location>
        <begin position="924"/>
        <end position="937"/>
    </location>
</feature>
<evidence type="ECO:0000256" key="1">
    <source>
        <dbReference type="SAM" id="MobiDB-lite"/>
    </source>
</evidence>
<feature type="region of interest" description="Disordered" evidence="1">
    <location>
        <begin position="635"/>
        <end position="973"/>
    </location>
</feature>
<feature type="compositionally biased region" description="Gly residues" evidence="1">
    <location>
        <begin position="1164"/>
        <end position="1180"/>
    </location>
</feature>
<name>A0ABN9SD12_9DINO</name>
<feature type="compositionally biased region" description="Basic and acidic residues" evidence="1">
    <location>
        <begin position="1182"/>
        <end position="1192"/>
    </location>
</feature>
<feature type="compositionally biased region" description="Low complexity" evidence="1">
    <location>
        <begin position="743"/>
        <end position="772"/>
    </location>
</feature>
<feature type="compositionally biased region" description="Basic residues" evidence="1">
    <location>
        <begin position="1546"/>
        <end position="1556"/>
    </location>
</feature>
<comment type="caution">
    <text evidence="2">The sequence shown here is derived from an EMBL/GenBank/DDBJ whole genome shotgun (WGS) entry which is preliminary data.</text>
</comment>
<feature type="compositionally biased region" description="Low complexity" evidence="1">
    <location>
        <begin position="1199"/>
        <end position="1223"/>
    </location>
</feature>
<dbReference type="EMBL" id="CAUYUJ010010635">
    <property type="protein sequence ID" value="CAK0829876.1"/>
    <property type="molecule type" value="Genomic_DNA"/>
</dbReference>
<feature type="compositionally biased region" description="Pro residues" evidence="1">
    <location>
        <begin position="1382"/>
        <end position="1395"/>
    </location>
</feature>
<sequence>MCLCAGRGTPDGSNFQRLLHSAHDGVLDLAVLEAVRNDGSLTPQGTMKEIQGIWRQVRADTSKRLPPREVLDLCSFVVWSSEALRGGTGELAGGLTGELLKAATSADAAKGGAQGAHADRVLRQTLALWAGIYRPKDASKKDAALKQRAESCAREGEEEGRLAVEVAREKMRMVALAPRLLPCLLPLHDDALPVAAAVVRVALAEHQLPGLVLQALPRGGGAWEESLVRFETLVKAVLHTVGSEFVTHVRAARAKVLGGMPTLRSVNPKREPEKASAFASQYAQALGQSAAELLDACGQLPDNSSRGGFAVLRAVVHALLSAPGAERPGDPGEGLSAHEWCAFEFLRVALLDHARAPQKPKGAADLNARVLHSLVLSAQGPAAHWAGAGAGEAPPWRGEEDLQLPEAHLGAARQAGEGARAGTRALLRQLALLGDGAGREAVLGEANSFASLALVHRQASRDCEATLAAIGFAASVVPGLLELTAPRWLGPRPAPSLEHVQLAFEAQLLQGTQRARRRDVAAAIEQLLGPTWAEEDHGWMQDFLRRLNETVPGAGSELTWHQLSTLYNQAQPPRPASPSVALTVAPRDHTHEEEGEEVQTEDAPRILVAARAQQQQEEEEDEMEEDLGLGPVVVGAMDATSDDDSDGTPRRGQRGLAREALAEAGRPGAGAPPEVEGAAGGVQEQEPRQQLQQLSMFGEDSLTDSGGAPLTPRSASGDVAEAAQALPADQSSPPPTARPREPGPGQETPPAAAGPASGDASGLWAAPAGLWPPSQPPPAAAESPRQLTPAESPALPAASDGPLALAPAEGTDDSLGRLHSSAAASPGPAQLLGTPPQAGHFASRGAPEGAPPSWDAVHRQAPGLAPAGHAADEGPPAVGGLDQLGHGSVPPTATLLAGGATSEESSPPLQLGTEASNTSGSSALLQQDHQQQRQQQLEEGSPLPQQGAGDTTAATLLLQEPHEGSQGEPLGRWPMAVAASPVDGAPVQRLEHLPAAAAVSAISEQHCTPGQSDPHGGTPWPSKAELGELQRRPPPAEDHQGFVAGGVGSPVDSVGALAPAALLAEGDSPRSAGTMLTEAGGESRPRVPTMEALLWAQQWMRFPAAAQEQSLLGLLPDSPPAAALPPPAQPAGPALGDGHQGALLEADLSGRTSEGSAWTPDSPGGQGPGAEGRLGRGGGRPARAEASAERRRACGAGGASEASASGSEGPSGSGSRAEASAAEAGGGLGPAEASAAGAGGQPPHPQADGRGGPFAPGWRPGYHEAAAAHAWRSYWSQVQGAPHAWGAAAAQGPAAARAVPQAVGHAVPAPGARAAPQAVVHRALPHHAVHPAACAAPHPQAWHAAAPVWWQSAPQYARAVQVVQQVAVAPAVPPRQLHQPMQPMPQPPQPQPQPQPFAAAQAPGPTAPAQAATPAGDATAAASAQAEAPGPVAPRAEGAQAWEDALRGALPAALERILREALAPGLRGPGAEAEPTAPAASAAEPAGLGGAARAAEAPPAAPAAAARPPAAAGSPERRRRHRRPPVDEEDEDDSSDCSSDCSAGPARRRPRRRSGRRLQAVEAEASRAEARAVISEFRSASQALAGEMKFAAQALGMLQRMQISSSAPSRREPPHVPPVTLAASRPDDHNDDLPLLDAPAKDAVSPSAGCGTGGRGGGCGRGGAAAADPRSHWPPLGRGDPRSGPGPPAPWRDSFDVPAALDLALPPAPEADGAGGDPWVSLHLSAHDWELGGSAAEPRAGLRSRGAGAALPPPTLGTAASAGSSGLRGVAPPGPRWLDAGPPPGGQLAPTYNGFALLAGDRSLARSGLCPLPGRALLGPDGLRRGRQPSAPKAQQRRAEAVKGQMAALDARLRDLSAQFERCGQPAK</sequence>
<feature type="compositionally biased region" description="Low complexity" evidence="1">
    <location>
        <begin position="1739"/>
        <end position="1763"/>
    </location>
</feature>
<feature type="compositionally biased region" description="Low complexity" evidence="1">
    <location>
        <begin position="1536"/>
        <end position="1545"/>
    </location>
</feature>
<feature type="compositionally biased region" description="Low complexity" evidence="1">
    <location>
        <begin position="662"/>
        <end position="694"/>
    </location>
</feature>
<feature type="region of interest" description="Disordered" evidence="1">
    <location>
        <begin position="1116"/>
        <end position="1260"/>
    </location>
</feature>
<dbReference type="Proteomes" id="UP001189429">
    <property type="component" value="Unassembled WGS sequence"/>
</dbReference>
<feature type="region of interest" description="Disordered" evidence="1">
    <location>
        <begin position="1816"/>
        <end position="1846"/>
    </location>
</feature>